<dbReference type="RefSeq" id="WP_323077765.1">
    <property type="nucleotide sequence ID" value="NZ_CBCSKM010000033.1"/>
</dbReference>
<dbReference type="SMART" id="SM00342">
    <property type="entry name" value="HTH_ARAC"/>
    <property type="match status" value="1"/>
</dbReference>
<dbReference type="InterPro" id="IPR051552">
    <property type="entry name" value="HptR"/>
</dbReference>
<keyword evidence="2" id="KW-0963">Cytoplasm</keyword>
<dbReference type="PROSITE" id="PS01124">
    <property type="entry name" value="HTH_ARAC_FAMILY_2"/>
    <property type="match status" value="1"/>
</dbReference>
<proteinExistence type="predicted"/>
<dbReference type="InterPro" id="IPR020449">
    <property type="entry name" value="Tscrpt_reg_AraC-type_HTH"/>
</dbReference>
<evidence type="ECO:0000256" key="8">
    <source>
        <dbReference type="PROSITE-ProRule" id="PRU00169"/>
    </source>
</evidence>
<dbReference type="CDD" id="cd17536">
    <property type="entry name" value="REC_YesN-like"/>
    <property type="match status" value="1"/>
</dbReference>
<evidence type="ECO:0000313" key="12">
    <source>
        <dbReference type="Proteomes" id="UP001292216"/>
    </source>
</evidence>
<evidence type="ECO:0000256" key="5">
    <source>
        <dbReference type="ARBA" id="ARBA00023015"/>
    </source>
</evidence>
<evidence type="ECO:0000256" key="3">
    <source>
        <dbReference type="ARBA" id="ARBA00022553"/>
    </source>
</evidence>
<dbReference type="Gene3D" id="1.10.10.60">
    <property type="entry name" value="Homeodomain-like"/>
    <property type="match status" value="2"/>
</dbReference>
<dbReference type="InterPro" id="IPR011006">
    <property type="entry name" value="CheY-like_superfamily"/>
</dbReference>
<dbReference type="PROSITE" id="PS00041">
    <property type="entry name" value="HTH_ARAC_FAMILY_1"/>
    <property type="match status" value="1"/>
</dbReference>
<dbReference type="PRINTS" id="PR00032">
    <property type="entry name" value="HTHARAC"/>
</dbReference>
<comment type="subcellular location">
    <subcellularLocation>
        <location evidence="1">Cytoplasm</location>
    </subcellularLocation>
</comment>
<dbReference type="InterPro" id="IPR009057">
    <property type="entry name" value="Homeodomain-like_sf"/>
</dbReference>
<dbReference type="InterPro" id="IPR001789">
    <property type="entry name" value="Sig_transdc_resp-reg_receiver"/>
</dbReference>
<evidence type="ECO:0000256" key="1">
    <source>
        <dbReference type="ARBA" id="ARBA00004496"/>
    </source>
</evidence>
<feature type="modified residue" description="4-aspartylphosphate" evidence="8">
    <location>
        <position position="54"/>
    </location>
</feature>
<accession>A0ABU5PME1</accession>
<keyword evidence="6" id="KW-0238">DNA-binding</keyword>
<name>A0ABU5PME1_9BACL</name>
<sequence>MKILIVDDEPLVRIGIKSAIDWQAEGVEIIGEAGDGAEALRLIASEQPDVVLLDIKMPKMDGLEVLRRIKEQELPVKVVVLSSFDDFGFVKEAMKLGALDYFHKPDINDRELIGMLQNIREQLGTAPIPSQPPRATNHKEQLLSGLLYGTGIQHELSESRLKEGNIYVVLFKIKNYDKVLQRYSESSQSVLGNTVQNMVNEMVSAEREIEFVPLNERLSALLISNSELKSLLASLTRVNDIVQRISSTLKRFVNIDIVLGISDWVDRFEQVPTAYKQALQALSHHFYHPESSIFYYSHQKERSEVALEQAEVYVKQMKSALAEHAHEKFMDGLSRWENLIRTEECLDEAEVQKVYEGLLFMMDRNGSKAKTEAEEELTARGAFEDFEQMSSAYRTVFEQRLGGGTNASFKGYSQLIRNILEYIEHHYQDSLSLKLFADLFQVSPNYVSRLFKEEVGQGLFDYINELRINKAKELLKDYRYKIYEVAEKVGFSNQAHFAIVFNKYTGVSPKQYRNEEG</sequence>
<dbReference type="Proteomes" id="UP001292216">
    <property type="component" value="Unassembled WGS sequence"/>
</dbReference>
<dbReference type="SUPFAM" id="SSF52172">
    <property type="entry name" value="CheY-like"/>
    <property type="match status" value="1"/>
</dbReference>
<evidence type="ECO:0000259" key="10">
    <source>
        <dbReference type="PROSITE" id="PS50110"/>
    </source>
</evidence>
<comment type="caution">
    <text evidence="11">The sequence shown here is derived from an EMBL/GenBank/DDBJ whole genome shotgun (WGS) entry which is preliminary data.</text>
</comment>
<feature type="domain" description="HTH araC/xylS-type" evidence="9">
    <location>
        <begin position="417"/>
        <end position="515"/>
    </location>
</feature>
<evidence type="ECO:0000256" key="6">
    <source>
        <dbReference type="ARBA" id="ARBA00023125"/>
    </source>
</evidence>
<dbReference type="Pfam" id="PF12833">
    <property type="entry name" value="HTH_18"/>
    <property type="match status" value="1"/>
</dbReference>
<dbReference type="EMBL" id="JAYERP010000001">
    <property type="protein sequence ID" value="MEA3571100.1"/>
    <property type="molecule type" value="Genomic_DNA"/>
</dbReference>
<dbReference type="SUPFAM" id="SSF46689">
    <property type="entry name" value="Homeodomain-like"/>
    <property type="match status" value="2"/>
</dbReference>
<reference evidence="11 12" key="1">
    <citation type="submission" date="2023-12" db="EMBL/GenBank/DDBJ databases">
        <title>Whole genome sequencing of Paenibacillus phoenicis isolated from the Phoenix Mars Lander spacecraft assembly facility.</title>
        <authorList>
            <person name="Garcia A."/>
            <person name="Venkateswaran K."/>
        </authorList>
    </citation>
    <scope>NUCLEOTIDE SEQUENCE [LARGE SCALE GENOMIC DNA]</scope>
    <source>
        <strain evidence="11 12">3PO2SA</strain>
    </source>
</reference>
<evidence type="ECO:0000256" key="2">
    <source>
        <dbReference type="ARBA" id="ARBA00022490"/>
    </source>
</evidence>
<evidence type="ECO:0000313" key="11">
    <source>
        <dbReference type="EMBL" id="MEA3571100.1"/>
    </source>
</evidence>
<dbReference type="InterPro" id="IPR018060">
    <property type="entry name" value="HTH_AraC"/>
</dbReference>
<dbReference type="PANTHER" id="PTHR42713:SF3">
    <property type="entry name" value="TRANSCRIPTIONAL REGULATORY PROTEIN HPTR"/>
    <property type="match status" value="1"/>
</dbReference>
<dbReference type="PANTHER" id="PTHR42713">
    <property type="entry name" value="HISTIDINE KINASE-RELATED"/>
    <property type="match status" value="1"/>
</dbReference>
<feature type="domain" description="Response regulatory" evidence="10">
    <location>
        <begin position="2"/>
        <end position="119"/>
    </location>
</feature>
<keyword evidence="12" id="KW-1185">Reference proteome</keyword>
<evidence type="ECO:0000259" key="9">
    <source>
        <dbReference type="PROSITE" id="PS01124"/>
    </source>
</evidence>
<dbReference type="Pfam" id="PF00072">
    <property type="entry name" value="Response_reg"/>
    <property type="match status" value="1"/>
</dbReference>
<evidence type="ECO:0000256" key="7">
    <source>
        <dbReference type="ARBA" id="ARBA00023163"/>
    </source>
</evidence>
<organism evidence="11 12">
    <name type="scientific">Paenibacillus phoenicis</name>
    <dbReference type="NCBI Taxonomy" id="554117"/>
    <lineage>
        <taxon>Bacteria</taxon>
        <taxon>Bacillati</taxon>
        <taxon>Bacillota</taxon>
        <taxon>Bacilli</taxon>
        <taxon>Bacillales</taxon>
        <taxon>Paenibacillaceae</taxon>
        <taxon>Paenibacillus</taxon>
    </lineage>
</organism>
<protein>
    <submittedName>
        <fullName evidence="11">Response regulator</fullName>
    </submittedName>
</protein>
<keyword evidence="5" id="KW-0805">Transcription regulation</keyword>
<evidence type="ECO:0000256" key="4">
    <source>
        <dbReference type="ARBA" id="ARBA00023012"/>
    </source>
</evidence>
<dbReference type="SMART" id="SM00448">
    <property type="entry name" value="REC"/>
    <property type="match status" value="1"/>
</dbReference>
<keyword evidence="3 8" id="KW-0597">Phosphoprotein</keyword>
<gene>
    <name evidence="11" type="ORF">U9M73_14100</name>
</gene>
<dbReference type="PROSITE" id="PS50110">
    <property type="entry name" value="RESPONSE_REGULATORY"/>
    <property type="match status" value="1"/>
</dbReference>
<keyword evidence="7" id="KW-0804">Transcription</keyword>
<dbReference type="Gene3D" id="3.40.50.2300">
    <property type="match status" value="1"/>
</dbReference>
<dbReference type="InterPro" id="IPR018062">
    <property type="entry name" value="HTH_AraC-typ_CS"/>
</dbReference>
<keyword evidence="4" id="KW-0902">Two-component regulatory system</keyword>